<dbReference type="SMART" id="SM00368">
    <property type="entry name" value="LRR_RI"/>
    <property type="match status" value="7"/>
</dbReference>
<dbReference type="InterPro" id="IPR003591">
    <property type="entry name" value="Leu-rich_rpt_typical-subtyp"/>
</dbReference>
<dbReference type="InterPro" id="IPR001611">
    <property type="entry name" value="Leu-rich_rpt"/>
</dbReference>
<dbReference type="Proteomes" id="UP000095284">
    <property type="component" value="Unplaced"/>
</dbReference>
<dbReference type="SMART" id="SM00364">
    <property type="entry name" value="LRR_BAC"/>
    <property type="match status" value="13"/>
</dbReference>
<dbReference type="SMART" id="SM00365">
    <property type="entry name" value="LRR_SD22"/>
    <property type="match status" value="13"/>
</dbReference>
<feature type="chain" id="PRO_5035359305" evidence="4">
    <location>
        <begin position="19"/>
        <end position="1273"/>
    </location>
</feature>
<dbReference type="PANTHER" id="PTHR24373:SF387">
    <property type="entry name" value="LEUCINE-RICH REPEATS AND IMMUNOGLOBULIN-LIKE DOMAINS PROTEIN SMA-10"/>
    <property type="match status" value="1"/>
</dbReference>
<evidence type="ECO:0000313" key="7">
    <source>
        <dbReference type="Proteomes" id="UP000659654"/>
    </source>
</evidence>
<sequence>MALLLEIFLFTVFNILHGCRVNPETAFRSCSCNEINKGSVEIKCSNQDWDRIPSLQRIIPLDDRSSIKLGTLIIERSSLSTIPSDNFRNQSINSLILSNNRISTLNVNAFRGLEDSLQELNLQNNQITVFPFWAFTFLRNLVSLKLQDNHINDLGDAISKENQMKNLRVLHLDRNNITKIGLNSLSGFPINVLTLSENQIRSVDPNSLPLSLAVLDLSQNLIAEIPLIALKELQLLSELDLHENSIKEIKSNPEVEFKNDIKINLANNLISKLNHGDFSSFQRISELDIAMNKVSYVNERAFEGVKKLEKLSLAFNQIENLQKNTFGSLAKTLRRLNLGYNEFEEVPVALEPLLSLESLELNNNKLKRINHSAIVNFKHTLKSLRLDFNNLLEVESEIFDGMQRLEILDISNNQIQNLGRMAFGNTNGAAGSLRELNLAGNKLEHLTDAGIFLYFTSLQYLNLSFNKLKNITSDTLGRLSALKVIDLRNNQLGAYPKTALYNLKQLRSVQLSRNWIKELPVRLLEHNREVTELHLKGNRLQVINDQTFHKSTSQNLKWLDLSHNLIQEVGTDAFEGLSTLSHLDLSSNKLLHLNPQTFNQLNEIKSINLENNNIKVIHDFAFNQLPLLVYLNLGFNQLDKLSENSFQNIPNLEKLSVSHNNFKNFDFNFMNNNVHKLKVLDLSYNKLSKLDLTSLQHSIHHLSLKHNDFEFIDNRLLSTSSQLKTLDLSLNSIIEIHVDAFQKATDLRNIYLFGNRLSTLWRETFANQKKIEILDVSHNFITNVETGVFGRNNVINLKLAHNHLSSTPTKALSPILGSLLHLDLSHNSIRSIEKNDFLESAALETLNLANNKIEVIEANAFSQLKRLKTLDLSGNQITTWNPSAFNKISIFLEELNLASTGLFSMPRIPVKNLIYLNLSSNKIYDVQESELENIRNLRVLDISRNNLKALPNSFSSKLHNLKTLNLSQNPLKKFEEDFFMPLNRLQSLELCELDQLQYLPAPKEFSYLTKLQNLQIFGIPQSVNYNMTSILMNLPPLRSLHIQINSHTLDNQLAEVDSRLLNQLMITGPSLRMINSQLLSKIKRFRLHLIIRNTSLSYMPPNFFRHLKGIRYLMLSLPNNQIETMEDLFKHGAPPVLNEYGTILEYLDLTENPLICDCRMKYLNEWISYAREEIPSWPQTRDSLSHAKCSNQANGVDNLLNLYDITNMEYAKNLREKEDQTSAKDKMTFIQKVSPRMQCQDNNEENKFLLFFSCSCHLQLTYLISVSLFLFLF</sequence>
<dbReference type="Pfam" id="PF13516">
    <property type="entry name" value="LRR_6"/>
    <property type="match status" value="1"/>
</dbReference>
<reference evidence="5" key="2">
    <citation type="submission" date="2020-09" db="EMBL/GenBank/DDBJ databases">
        <authorList>
            <person name="Kikuchi T."/>
        </authorList>
    </citation>
    <scope>NUCLEOTIDE SEQUENCE</scope>
    <source>
        <strain evidence="5">Ka4C1</strain>
    </source>
</reference>
<dbReference type="InterPro" id="IPR032675">
    <property type="entry name" value="LRR_dom_sf"/>
</dbReference>
<dbReference type="InterPro" id="IPR050328">
    <property type="entry name" value="Dev_Immune_Receptor"/>
</dbReference>
<gene>
    <name evidence="5" type="ORF">BXYJ_LOCUS4038</name>
</gene>
<evidence type="ECO:0000313" key="5">
    <source>
        <dbReference type="EMBL" id="CAD5215455.1"/>
    </source>
</evidence>
<proteinExistence type="predicted"/>
<name>A0A1I7RQ91_BURXY</name>
<keyword evidence="7" id="KW-1185">Reference proteome</keyword>
<accession>A0A1I7RQ91</accession>
<keyword evidence="3" id="KW-0677">Repeat</keyword>
<dbReference type="Proteomes" id="UP000582659">
    <property type="component" value="Unassembled WGS sequence"/>
</dbReference>
<evidence type="ECO:0000313" key="8">
    <source>
        <dbReference type="WBParaSite" id="BXY_0288300.1"/>
    </source>
</evidence>
<dbReference type="EMBL" id="CAJFCV020000002">
    <property type="protein sequence ID" value="CAG9097333.1"/>
    <property type="molecule type" value="Genomic_DNA"/>
</dbReference>
<dbReference type="WBParaSite" id="BXY_0288300.1">
    <property type="protein sequence ID" value="BXY_0288300.1"/>
    <property type="gene ID" value="BXY_0288300"/>
</dbReference>
<dbReference type="SUPFAM" id="SSF52047">
    <property type="entry name" value="RNI-like"/>
    <property type="match status" value="2"/>
</dbReference>
<dbReference type="EMBL" id="CAJFDI010000002">
    <property type="protein sequence ID" value="CAD5215455.1"/>
    <property type="molecule type" value="Genomic_DNA"/>
</dbReference>
<keyword evidence="1" id="KW-0433">Leucine-rich repeat</keyword>
<dbReference type="AlphaFoldDB" id="A0A1I7RQ91"/>
<evidence type="ECO:0000256" key="3">
    <source>
        <dbReference type="ARBA" id="ARBA00022737"/>
    </source>
</evidence>
<dbReference type="Gene3D" id="3.80.10.10">
    <property type="entry name" value="Ribonuclease Inhibitor"/>
    <property type="match status" value="7"/>
</dbReference>
<dbReference type="Pfam" id="PF00560">
    <property type="entry name" value="LRR_1"/>
    <property type="match status" value="1"/>
</dbReference>
<evidence type="ECO:0000256" key="2">
    <source>
        <dbReference type="ARBA" id="ARBA00022729"/>
    </source>
</evidence>
<dbReference type="Proteomes" id="UP000659654">
    <property type="component" value="Unassembled WGS sequence"/>
</dbReference>
<dbReference type="eggNOG" id="KOG0619">
    <property type="taxonomic scope" value="Eukaryota"/>
</dbReference>
<dbReference type="SMART" id="SM00369">
    <property type="entry name" value="LRR_TYP"/>
    <property type="match status" value="31"/>
</dbReference>
<dbReference type="Pfam" id="PF13855">
    <property type="entry name" value="LRR_8"/>
    <property type="match status" value="8"/>
</dbReference>
<evidence type="ECO:0000256" key="1">
    <source>
        <dbReference type="ARBA" id="ARBA00022614"/>
    </source>
</evidence>
<dbReference type="SUPFAM" id="SSF52058">
    <property type="entry name" value="L domain-like"/>
    <property type="match status" value="3"/>
</dbReference>
<dbReference type="PROSITE" id="PS51450">
    <property type="entry name" value="LRR"/>
    <property type="match status" value="14"/>
</dbReference>
<dbReference type="OrthoDB" id="10022853at2759"/>
<evidence type="ECO:0000313" key="6">
    <source>
        <dbReference type="Proteomes" id="UP000095284"/>
    </source>
</evidence>
<protein>
    <submittedName>
        <fullName evidence="5">(pine wood nematode) hypothetical protein</fullName>
    </submittedName>
</protein>
<reference evidence="8" key="1">
    <citation type="submission" date="2016-11" db="UniProtKB">
        <authorList>
            <consortium name="WormBaseParasite"/>
        </authorList>
    </citation>
    <scope>IDENTIFICATION</scope>
</reference>
<dbReference type="SMR" id="A0A1I7RQ91"/>
<keyword evidence="2 4" id="KW-0732">Signal</keyword>
<dbReference type="PANTHER" id="PTHR24373">
    <property type="entry name" value="SLIT RELATED LEUCINE-RICH REPEAT NEURONAL PROTEIN"/>
    <property type="match status" value="1"/>
</dbReference>
<dbReference type="PRINTS" id="PR00019">
    <property type="entry name" value="LEURICHRPT"/>
</dbReference>
<feature type="signal peptide" evidence="4">
    <location>
        <begin position="1"/>
        <end position="18"/>
    </location>
</feature>
<organism evidence="6 8">
    <name type="scientific">Bursaphelenchus xylophilus</name>
    <name type="common">Pinewood nematode worm</name>
    <name type="synonym">Aphelenchoides xylophilus</name>
    <dbReference type="NCBI Taxonomy" id="6326"/>
    <lineage>
        <taxon>Eukaryota</taxon>
        <taxon>Metazoa</taxon>
        <taxon>Ecdysozoa</taxon>
        <taxon>Nematoda</taxon>
        <taxon>Chromadorea</taxon>
        <taxon>Rhabditida</taxon>
        <taxon>Tylenchina</taxon>
        <taxon>Tylenchomorpha</taxon>
        <taxon>Aphelenchoidea</taxon>
        <taxon>Aphelenchoididae</taxon>
        <taxon>Bursaphelenchus</taxon>
    </lineage>
</organism>
<evidence type="ECO:0000256" key="4">
    <source>
        <dbReference type="SAM" id="SignalP"/>
    </source>
</evidence>